<gene>
    <name evidence="9" type="ORF">IC621_18595</name>
</gene>
<keyword evidence="2" id="KW-0813">Transport</keyword>
<sequence>MIKSLGSTRMVLFIFMICTFAIGMTEYVVTGLLTQLSNDLNVPISTTGLLLSVYAISVAVFGPILRIFTLKLPTKPLLVAFMFIFVLSNVIAAVAPNFTVLLISRLCSAAMHAPFFGLSMALAYKMAEPAKKQRALAAVNSGLTIAIMVGVPFGSYLGGMLDWRSVFWLVAILGTISLIGLMLTIPNDKPLEVPVIKKELRVLKNKNLLLVMAIVIFGYSGVFTTYTFKEPILREIAGFSVISVTGALFCFGTGAVIGNFVSGRVRPEILTKRLLMVMAGLTLVILSFTFLAQFAPTAFLASFLLGLFAFGTVPLLNAKMIIAGQEAPSLAGTFAASAFNLANALGALIGTFILDQGASFLTLTSVGAGMTILGLAITVITIRVEEKQLVLSSA</sequence>
<evidence type="ECO:0000256" key="5">
    <source>
        <dbReference type="ARBA" id="ARBA00022989"/>
    </source>
</evidence>
<protein>
    <submittedName>
        <fullName evidence="9">MFS transporter</fullName>
    </submittedName>
</protein>
<keyword evidence="4 7" id="KW-0812">Transmembrane</keyword>
<feature type="transmembrane region" description="Helical" evidence="7">
    <location>
        <begin position="274"/>
        <end position="292"/>
    </location>
</feature>
<evidence type="ECO:0000313" key="9">
    <source>
        <dbReference type="EMBL" id="MBD1382233.1"/>
    </source>
</evidence>
<dbReference type="PANTHER" id="PTHR43124">
    <property type="entry name" value="PURINE EFFLUX PUMP PBUE"/>
    <property type="match status" value="1"/>
</dbReference>
<feature type="transmembrane region" description="Helical" evidence="7">
    <location>
        <begin position="12"/>
        <end position="36"/>
    </location>
</feature>
<dbReference type="PANTHER" id="PTHR43124:SF3">
    <property type="entry name" value="CHLORAMPHENICOL EFFLUX PUMP RV0191"/>
    <property type="match status" value="1"/>
</dbReference>
<feature type="transmembrane region" description="Helical" evidence="7">
    <location>
        <begin position="77"/>
        <end position="96"/>
    </location>
</feature>
<dbReference type="InterPro" id="IPR036259">
    <property type="entry name" value="MFS_trans_sf"/>
</dbReference>
<feature type="transmembrane region" description="Helical" evidence="7">
    <location>
        <begin position="102"/>
        <end position="123"/>
    </location>
</feature>
<feature type="transmembrane region" description="Helical" evidence="7">
    <location>
        <begin position="42"/>
        <end position="65"/>
    </location>
</feature>
<evidence type="ECO:0000256" key="2">
    <source>
        <dbReference type="ARBA" id="ARBA00022448"/>
    </source>
</evidence>
<dbReference type="SUPFAM" id="SSF103473">
    <property type="entry name" value="MFS general substrate transporter"/>
    <property type="match status" value="1"/>
</dbReference>
<dbReference type="PROSITE" id="PS50850">
    <property type="entry name" value="MFS"/>
    <property type="match status" value="1"/>
</dbReference>
<feature type="transmembrane region" description="Helical" evidence="7">
    <location>
        <begin position="135"/>
        <end position="154"/>
    </location>
</feature>
<dbReference type="AlphaFoldDB" id="A0A926RXT6"/>
<keyword evidence="5 7" id="KW-1133">Transmembrane helix</keyword>
<dbReference type="GO" id="GO:0022857">
    <property type="term" value="F:transmembrane transporter activity"/>
    <property type="evidence" value="ECO:0007669"/>
    <property type="project" value="InterPro"/>
</dbReference>
<reference evidence="9" key="1">
    <citation type="submission" date="2020-09" db="EMBL/GenBank/DDBJ databases">
        <title>A novel bacterium of genus Bacillus, isolated from South China Sea.</title>
        <authorList>
            <person name="Huang H."/>
            <person name="Mo K."/>
            <person name="Hu Y."/>
        </authorList>
    </citation>
    <scope>NUCLEOTIDE SEQUENCE</scope>
    <source>
        <strain evidence="9">IB182487</strain>
    </source>
</reference>
<keyword evidence="6 7" id="KW-0472">Membrane</keyword>
<feature type="transmembrane region" description="Helical" evidence="7">
    <location>
        <begin position="166"/>
        <end position="186"/>
    </location>
</feature>
<evidence type="ECO:0000313" key="10">
    <source>
        <dbReference type="Proteomes" id="UP000626844"/>
    </source>
</evidence>
<dbReference type="InterPro" id="IPR011701">
    <property type="entry name" value="MFS"/>
</dbReference>
<feature type="transmembrane region" description="Helical" evidence="7">
    <location>
        <begin position="360"/>
        <end position="382"/>
    </location>
</feature>
<keyword evidence="10" id="KW-1185">Reference proteome</keyword>
<feature type="transmembrane region" description="Helical" evidence="7">
    <location>
        <begin position="330"/>
        <end position="354"/>
    </location>
</feature>
<dbReference type="InterPro" id="IPR050189">
    <property type="entry name" value="MFS_Efflux_Transporters"/>
</dbReference>
<dbReference type="Pfam" id="PF07690">
    <property type="entry name" value="MFS_1"/>
    <property type="match status" value="1"/>
</dbReference>
<dbReference type="EMBL" id="JACXAI010000027">
    <property type="protein sequence ID" value="MBD1382233.1"/>
    <property type="molecule type" value="Genomic_DNA"/>
</dbReference>
<dbReference type="InterPro" id="IPR020846">
    <property type="entry name" value="MFS_dom"/>
</dbReference>
<name>A0A926RXT6_9BACI</name>
<evidence type="ECO:0000256" key="6">
    <source>
        <dbReference type="ARBA" id="ARBA00023136"/>
    </source>
</evidence>
<proteinExistence type="predicted"/>
<comment type="caution">
    <text evidence="9">The sequence shown here is derived from an EMBL/GenBank/DDBJ whole genome shotgun (WGS) entry which is preliminary data.</text>
</comment>
<keyword evidence="3" id="KW-1003">Cell membrane</keyword>
<dbReference type="CDD" id="cd17324">
    <property type="entry name" value="MFS_NepI_like"/>
    <property type="match status" value="1"/>
</dbReference>
<evidence type="ECO:0000256" key="1">
    <source>
        <dbReference type="ARBA" id="ARBA00004651"/>
    </source>
</evidence>
<accession>A0A926RXT6</accession>
<dbReference type="GO" id="GO:0005886">
    <property type="term" value="C:plasma membrane"/>
    <property type="evidence" value="ECO:0007669"/>
    <property type="project" value="UniProtKB-SubCell"/>
</dbReference>
<feature type="transmembrane region" description="Helical" evidence="7">
    <location>
        <begin position="298"/>
        <end position="318"/>
    </location>
</feature>
<dbReference type="Gene3D" id="1.20.1250.20">
    <property type="entry name" value="MFS general substrate transporter like domains"/>
    <property type="match status" value="1"/>
</dbReference>
<evidence type="ECO:0000259" key="8">
    <source>
        <dbReference type="PROSITE" id="PS50850"/>
    </source>
</evidence>
<organism evidence="9 10">
    <name type="scientific">Metabacillus arenae</name>
    <dbReference type="NCBI Taxonomy" id="2771434"/>
    <lineage>
        <taxon>Bacteria</taxon>
        <taxon>Bacillati</taxon>
        <taxon>Bacillota</taxon>
        <taxon>Bacilli</taxon>
        <taxon>Bacillales</taxon>
        <taxon>Bacillaceae</taxon>
        <taxon>Metabacillus</taxon>
    </lineage>
</organism>
<evidence type="ECO:0000256" key="7">
    <source>
        <dbReference type="SAM" id="Phobius"/>
    </source>
</evidence>
<feature type="transmembrane region" description="Helical" evidence="7">
    <location>
        <begin position="240"/>
        <end position="262"/>
    </location>
</feature>
<comment type="subcellular location">
    <subcellularLocation>
        <location evidence="1">Cell membrane</location>
        <topology evidence="1">Multi-pass membrane protein</topology>
    </subcellularLocation>
</comment>
<evidence type="ECO:0000256" key="4">
    <source>
        <dbReference type="ARBA" id="ARBA00022692"/>
    </source>
</evidence>
<feature type="domain" description="Major facilitator superfamily (MFS) profile" evidence="8">
    <location>
        <begin position="11"/>
        <end position="386"/>
    </location>
</feature>
<evidence type="ECO:0000256" key="3">
    <source>
        <dbReference type="ARBA" id="ARBA00022475"/>
    </source>
</evidence>
<dbReference type="Proteomes" id="UP000626844">
    <property type="component" value="Unassembled WGS sequence"/>
</dbReference>
<feature type="transmembrane region" description="Helical" evidence="7">
    <location>
        <begin position="207"/>
        <end position="228"/>
    </location>
</feature>